<dbReference type="OrthoDB" id="574706at2"/>
<organism evidence="2 3">
    <name type="scientific">Paenibacillus polymyxa (strain SC2)</name>
    <name type="common">Bacillus polymyxa</name>
    <dbReference type="NCBI Taxonomy" id="886882"/>
    <lineage>
        <taxon>Bacteria</taxon>
        <taxon>Bacillati</taxon>
        <taxon>Bacillota</taxon>
        <taxon>Bacilli</taxon>
        <taxon>Bacillales</taxon>
        <taxon>Paenibacillaceae</taxon>
        <taxon>Paenibacillus</taxon>
    </lineage>
</organism>
<evidence type="ECO:0000313" key="2">
    <source>
        <dbReference type="EMBL" id="AKA44263.1"/>
    </source>
</evidence>
<sequence>MSVNGTTLFENAIAVDGTAYVPLRPISESLGTNLAVKGKTIEITTGTPSSYVVVEEQSQAMALKNNPHTNWSKELIVKHSGTVEELIEILNNDITKSEKSLTDIDRRIGAAGDDQKLIERIEKTVTVTKSPLKQRAFTFMRGISIRLPLIIGILTRLLNRNANFATMIINKFNCIALQDRFGFI</sequence>
<dbReference type="AlphaFoldDB" id="A0A0D5ZC92"/>
<name>A0A0D5ZC92_PAEPS</name>
<reference evidence="2 3" key="1">
    <citation type="journal article" date="2011" name="J. Bacteriol.">
        <title>Complete genome sequence of Paenibacillus polymyxa SC2, a strain of plant growth-promoting Rhizobacterium with broad-spectrum antimicrobial activity.</title>
        <authorList>
            <person name="Ma M."/>
            <person name="Wang C."/>
            <person name="Ding Y."/>
            <person name="Li L."/>
            <person name="Shen D."/>
            <person name="Jiang X."/>
            <person name="Guan D."/>
            <person name="Cao F."/>
            <person name="Chen H."/>
            <person name="Feng R."/>
            <person name="Wang X."/>
            <person name="Ge Y."/>
            <person name="Yao L."/>
            <person name="Bing X."/>
            <person name="Yang X."/>
            <person name="Li J."/>
            <person name="Du B."/>
        </authorList>
    </citation>
    <scope>NUCLEOTIDE SEQUENCE [LARGE SCALE GENOMIC DNA]</scope>
    <source>
        <strain evidence="2 3">SC2</strain>
    </source>
</reference>
<dbReference type="Proteomes" id="UP000006868">
    <property type="component" value="Chromosome"/>
</dbReference>
<evidence type="ECO:0000313" key="3">
    <source>
        <dbReference type="Proteomes" id="UP000006868"/>
    </source>
</evidence>
<dbReference type="Pfam" id="PF07833">
    <property type="entry name" value="Cu_amine_oxidN1"/>
    <property type="match status" value="1"/>
</dbReference>
<evidence type="ECO:0000259" key="1">
    <source>
        <dbReference type="Pfam" id="PF07833"/>
    </source>
</evidence>
<dbReference type="KEGG" id="ppm:PPSC2_13880"/>
<gene>
    <name evidence="2" type="ORF">PPSC2_13880</name>
</gene>
<dbReference type="HOGENOM" id="CLU_1466852_0_0_9"/>
<feature type="domain" description="Copper amine oxidase-like N-terminal" evidence="1">
    <location>
        <begin position="3"/>
        <end position="67"/>
    </location>
</feature>
<dbReference type="EMBL" id="CP002213">
    <property type="protein sequence ID" value="AKA44263.1"/>
    <property type="molecule type" value="Genomic_DNA"/>
</dbReference>
<dbReference type="InterPro" id="IPR012854">
    <property type="entry name" value="Cu_amine_oxidase-like_N"/>
</dbReference>
<proteinExistence type="predicted"/>
<accession>A0A0D5ZC92</accession>
<dbReference type="RefSeq" id="WP_014599891.1">
    <property type="nucleotide sequence ID" value="NC_014622.2"/>
</dbReference>
<protein>
    <recommendedName>
        <fullName evidence="1">Copper amine oxidase-like N-terminal domain-containing protein</fullName>
    </recommendedName>
</protein>